<evidence type="ECO:0000313" key="4">
    <source>
        <dbReference type="Proteomes" id="UP000587396"/>
    </source>
</evidence>
<feature type="compositionally biased region" description="Low complexity" evidence="1">
    <location>
        <begin position="37"/>
        <end position="55"/>
    </location>
</feature>
<evidence type="ECO:0000256" key="1">
    <source>
        <dbReference type="SAM" id="MobiDB-lite"/>
    </source>
</evidence>
<dbReference type="InterPro" id="IPR041183">
    <property type="entry name" value="Cyclophilin-like"/>
</dbReference>
<feature type="region of interest" description="Disordered" evidence="1">
    <location>
        <begin position="34"/>
        <end position="71"/>
    </location>
</feature>
<gene>
    <name evidence="3" type="ORF">H7313_12530</name>
</gene>
<keyword evidence="4" id="KW-1185">Reference proteome</keyword>
<comment type="caution">
    <text evidence="3">The sequence shown here is derived from an EMBL/GenBank/DDBJ whole genome shotgun (WGS) entry which is preliminary data.</text>
</comment>
<organism evidence="3 4">
    <name type="scientific">Gordonibacter massiliensis</name>
    <name type="common">ex Traore et al. 2017</name>
    <dbReference type="NCBI Taxonomy" id="1841863"/>
    <lineage>
        <taxon>Bacteria</taxon>
        <taxon>Bacillati</taxon>
        <taxon>Actinomycetota</taxon>
        <taxon>Coriobacteriia</taxon>
        <taxon>Eggerthellales</taxon>
        <taxon>Eggerthellaceae</taxon>
        <taxon>Gordonibacter</taxon>
    </lineage>
</organism>
<feature type="domain" description="Cyclophilin-like" evidence="2">
    <location>
        <begin position="76"/>
        <end position="175"/>
    </location>
</feature>
<name>A0A842JLU2_9ACTN</name>
<evidence type="ECO:0000313" key="3">
    <source>
        <dbReference type="EMBL" id="MBC2890160.1"/>
    </source>
</evidence>
<dbReference type="InterPro" id="IPR029000">
    <property type="entry name" value="Cyclophilin-like_dom_sf"/>
</dbReference>
<evidence type="ECO:0000259" key="2">
    <source>
        <dbReference type="Pfam" id="PF18050"/>
    </source>
</evidence>
<dbReference type="Proteomes" id="UP000587396">
    <property type="component" value="Unassembled WGS sequence"/>
</dbReference>
<proteinExistence type="predicted"/>
<dbReference type="Gene3D" id="2.40.100.20">
    <property type="match status" value="1"/>
</dbReference>
<sequence length="192" mass="20442">MTRLFNQAARAAATGLLLGCALLPSTGCSQLQDKAAEAAPEASESENAPVAEPAEPVSPPSSNPVPEGEEETAMVVTIEGVEYAARLNGTRTAEDILGMMPLALSLQRFAEHEYYAELPARPSLEGAPVTSHIEAGGIYYWEGWNAFVFNYIDSDIAPYEVVQVGAFDEGLNDYLLSSAPDVVEFSVSEDPA</sequence>
<reference evidence="3 4" key="1">
    <citation type="submission" date="2020-08" db="EMBL/GenBank/DDBJ databases">
        <authorList>
            <person name="Liu C."/>
            <person name="Sun Q."/>
        </authorList>
    </citation>
    <scope>NUCLEOTIDE SEQUENCE [LARGE SCALE GENOMIC DNA]</scope>
    <source>
        <strain evidence="3 4">N22</strain>
    </source>
</reference>
<dbReference type="AlphaFoldDB" id="A0A842JLU2"/>
<dbReference type="EMBL" id="JACMSE010000010">
    <property type="protein sequence ID" value="MBC2890160.1"/>
    <property type="molecule type" value="Genomic_DNA"/>
</dbReference>
<dbReference type="Pfam" id="PF18050">
    <property type="entry name" value="Cyclophil_like2"/>
    <property type="match status" value="1"/>
</dbReference>
<accession>A0A842JLU2</accession>
<protein>
    <recommendedName>
        <fullName evidence="2">Cyclophilin-like domain-containing protein</fullName>
    </recommendedName>
</protein>
<dbReference type="SUPFAM" id="SSF50891">
    <property type="entry name" value="Cyclophilin-like"/>
    <property type="match status" value="1"/>
</dbReference>